<dbReference type="RefSeq" id="WP_212816724.1">
    <property type="nucleotide sequence ID" value="NZ_AP023359.1"/>
</dbReference>
<sequence>MTAPLSGIRVLDLTSTFSGPYCTLVLADLGAEVVKVEPPGGDIARQLGAARTPGLAAVFLNMNRGKKSVVLDLKSAGGRDTVGRLVGTADVVVHNMRPRAAQRLGLSYEDCERIRPDVVYCAIPGFGGTGPHADRPAYDDVIQGAAGIAALQSVNQDRPGYVTTPLADKIAGLTAAVAVLAALRHRDATGAGQRVEVPMFETMVAFGLLEQLDGWTFDPPTGPPLYPRTAAANRRPYPTADGHLCVLIYTEEQWRRFLSRAGRADVLTRPEFDTVGKRIANADALYAIVAEILRERPTAEWLAVLDEIDVPCAPLAGYEEILSEAYLRESGFVSTVEHPVAGRLRQIGSPMAFSRSPVVAGGHAPTLGEHTAEILAELNDEHGVAEHSEEAP</sequence>
<dbReference type="PANTHER" id="PTHR48207:SF4">
    <property type="entry name" value="BLL6097 PROTEIN"/>
    <property type="match status" value="1"/>
</dbReference>
<proteinExistence type="predicted"/>
<dbReference type="InterPro" id="IPR023606">
    <property type="entry name" value="CoA-Trfase_III_dom_1_sf"/>
</dbReference>
<dbReference type="InterPro" id="IPR050483">
    <property type="entry name" value="CoA-transferase_III_domain"/>
</dbReference>
<dbReference type="InterPro" id="IPR003673">
    <property type="entry name" value="CoA-Trfase_fam_III"/>
</dbReference>
<protein>
    <submittedName>
        <fullName evidence="2">CoA transferase</fullName>
    </submittedName>
</protein>
<gene>
    <name evidence="2" type="ORF">Prubr_44050</name>
</gene>
<name>A0A810N489_9ACTN</name>
<dbReference type="EMBL" id="AP023359">
    <property type="protein sequence ID" value="BCJ67384.1"/>
    <property type="molecule type" value="Genomic_DNA"/>
</dbReference>
<accession>A0A810N489</accession>
<dbReference type="Gene3D" id="3.40.50.10540">
    <property type="entry name" value="Crotonobetainyl-coa:carnitine coa-transferase, domain 1"/>
    <property type="match status" value="1"/>
</dbReference>
<organism evidence="2 3">
    <name type="scientific">Polymorphospora rubra</name>
    <dbReference type="NCBI Taxonomy" id="338584"/>
    <lineage>
        <taxon>Bacteria</taxon>
        <taxon>Bacillati</taxon>
        <taxon>Actinomycetota</taxon>
        <taxon>Actinomycetes</taxon>
        <taxon>Micromonosporales</taxon>
        <taxon>Micromonosporaceae</taxon>
        <taxon>Polymorphospora</taxon>
    </lineage>
</organism>
<dbReference type="Proteomes" id="UP000680866">
    <property type="component" value="Chromosome"/>
</dbReference>
<evidence type="ECO:0000256" key="1">
    <source>
        <dbReference type="ARBA" id="ARBA00022679"/>
    </source>
</evidence>
<dbReference type="Gene3D" id="3.30.1540.10">
    <property type="entry name" value="formyl-coa transferase, domain 3"/>
    <property type="match status" value="1"/>
</dbReference>
<keyword evidence="3" id="KW-1185">Reference proteome</keyword>
<dbReference type="SUPFAM" id="SSF89796">
    <property type="entry name" value="CoA-transferase family III (CaiB/BaiF)"/>
    <property type="match status" value="1"/>
</dbReference>
<dbReference type="GO" id="GO:0008410">
    <property type="term" value="F:CoA-transferase activity"/>
    <property type="evidence" value="ECO:0007669"/>
    <property type="project" value="TreeGrafter"/>
</dbReference>
<evidence type="ECO:0000313" key="3">
    <source>
        <dbReference type="Proteomes" id="UP000680866"/>
    </source>
</evidence>
<evidence type="ECO:0000313" key="2">
    <source>
        <dbReference type="EMBL" id="BCJ67384.1"/>
    </source>
</evidence>
<reference evidence="2" key="1">
    <citation type="submission" date="2020-08" db="EMBL/GenBank/DDBJ databases">
        <title>Whole genome shotgun sequence of Polymorphospora rubra NBRC 101157.</title>
        <authorList>
            <person name="Komaki H."/>
            <person name="Tamura T."/>
        </authorList>
    </citation>
    <scope>NUCLEOTIDE SEQUENCE</scope>
    <source>
        <strain evidence="2">NBRC 101157</strain>
    </source>
</reference>
<dbReference type="AlphaFoldDB" id="A0A810N489"/>
<dbReference type="KEGG" id="pry:Prubr_44050"/>
<keyword evidence="1 2" id="KW-0808">Transferase</keyword>
<dbReference type="Pfam" id="PF02515">
    <property type="entry name" value="CoA_transf_3"/>
    <property type="match status" value="1"/>
</dbReference>
<dbReference type="PANTHER" id="PTHR48207">
    <property type="entry name" value="SUCCINATE--HYDROXYMETHYLGLUTARATE COA-TRANSFERASE"/>
    <property type="match status" value="1"/>
</dbReference>
<dbReference type="InterPro" id="IPR044855">
    <property type="entry name" value="CoA-Trfase_III_dom3_sf"/>
</dbReference>